<accession>A0A8S5Q5Y8</accession>
<protein>
    <submittedName>
        <fullName evidence="2">Uncharacterized protein</fullName>
    </submittedName>
</protein>
<reference evidence="2" key="1">
    <citation type="journal article" date="2021" name="Proc. Natl. Acad. Sci. U.S.A.">
        <title>A Catalog of Tens of Thousands of Viruses from Human Metagenomes Reveals Hidden Associations with Chronic Diseases.</title>
        <authorList>
            <person name="Tisza M.J."/>
            <person name="Buck C.B."/>
        </authorList>
    </citation>
    <scope>NUCLEOTIDE SEQUENCE</scope>
    <source>
        <strain evidence="2">CtJaJ36</strain>
    </source>
</reference>
<feature type="compositionally biased region" description="Basic and acidic residues" evidence="1">
    <location>
        <begin position="23"/>
        <end position="37"/>
    </location>
</feature>
<organism evidence="2">
    <name type="scientific">Podoviridae sp. ctJaJ36</name>
    <dbReference type="NCBI Taxonomy" id="2825243"/>
    <lineage>
        <taxon>Viruses</taxon>
        <taxon>Duplodnaviria</taxon>
        <taxon>Heunggongvirae</taxon>
        <taxon>Uroviricota</taxon>
        <taxon>Caudoviricetes</taxon>
    </lineage>
</organism>
<dbReference type="EMBL" id="BK015592">
    <property type="protein sequence ID" value="DAE14758.1"/>
    <property type="molecule type" value="Genomic_DNA"/>
</dbReference>
<feature type="region of interest" description="Disordered" evidence="1">
    <location>
        <begin position="1"/>
        <end position="45"/>
    </location>
</feature>
<sequence length="45" mass="4944">MNSFHRLRAVRSASSESVTGGDDTERPSRREAGDGRKGVGRIKRT</sequence>
<evidence type="ECO:0000256" key="1">
    <source>
        <dbReference type="SAM" id="MobiDB-lite"/>
    </source>
</evidence>
<evidence type="ECO:0000313" key="2">
    <source>
        <dbReference type="EMBL" id="DAE14758.1"/>
    </source>
</evidence>
<proteinExistence type="predicted"/>
<name>A0A8S5Q5Y8_9CAUD</name>